<feature type="region of interest" description="Disordered" evidence="1">
    <location>
        <begin position="64"/>
        <end position="185"/>
    </location>
</feature>
<evidence type="ECO:0000313" key="3">
    <source>
        <dbReference type="EMBL" id="KAK6588215.1"/>
    </source>
</evidence>
<dbReference type="Proteomes" id="UP001311799">
    <property type="component" value="Unassembled WGS sequence"/>
</dbReference>
<feature type="transmembrane region" description="Helical" evidence="2">
    <location>
        <begin position="202"/>
        <end position="225"/>
    </location>
</feature>
<protein>
    <submittedName>
        <fullName evidence="3">Uncharacterized protein</fullName>
    </submittedName>
</protein>
<feature type="compositionally biased region" description="Polar residues" evidence="1">
    <location>
        <begin position="122"/>
        <end position="159"/>
    </location>
</feature>
<evidence type="ECO:0000313" key="4">
    <source>
        <dbReference type="Proteomes" id="UP001311799"/>
    </source>
</evidence>
<feature type="compositionally biased region" description="Low complexity" evidence="1">
    <location>
        <begin position="160"/>
        <end position="185"/>
    </location>
</feature>
<dbReference type="AlphaFoldDB" id="A0AAV9XXG4"/>
<keyword evidence="2" id="KW-1133">Transmembrane helix</keyword>
<evidence type="ECO:0000256" key="1">
    <source>
        <dbReference type="SAM" id="MobiDB-lite"/>
    </source>
</evidence>
<reference evidence="3 4" key="1">
    <citation type="submission" date="2023-10" db="EMBL/GenBank/DDBJ databases">
        <title>Comparative genomics analysis reveals potential genetic determinants of host preference in Cryptosporidium xiaoi.</title>
        <authorList>
            <person name="Xiao L."/>
            <person name="Li J."/>
        </authorList>
    </citation>
    <scope>NUCLEOTIDE SEQUENCE [LARGE SCALE GENOMIC DNA]</scope>
    <source>
        <strain evidence="3 4">52996</strain>
    </source>
</reference>
<dbReference type="EMBL" id="JAWDEY010000034">
    <property type="protein sequence ID" value="KAK6588215.1"/>
    <property type="molecule type" value="Genomic_DNA"/>
</dbReference>
<feature type="compositionally biased region" description="Polar residues" evidence="1">
    <location>
        <begin position="99"/>
        <end position="112"/>
    </location>
</feature>
<feature type="compositionally biased region" description="Polar residues" evidence="1">
    <location>
        <begin position="71"/>
        <end position="87"/>
    </location>
</feature>
<keyword evidence="2" id="KW-0812">Transmembrane</keyword>
<comment type="caution">
    <text evidence="3">The sequence shown here is derived from an EMBL/GenBank/DDBJ whole genome shotgun (WGS) entry which is preliminary data.</text>
</comment>
<keyword evidence="2" id="KW-0472">Membrane</keyword>
<accession>A0AAV9XXG4</accession>
<name>A0AAV9XXG4_9CRYT</name>
<evidence type="ECO:0000256" key="2">
    <source>
        <dbReference type="SAM" id="Phobius"/>
    </source>
</evidence>
<organism evidence="3 4">
    <name type="scientific">Cryptosporidium xiaoi</name>
    <dbReference type="NCBI Taxonomy" id="659607"/>
    <lineage>
        <taxon>Eukaryota</taxon>
        <taxon>Sar</taxon>
        <taxon>Alveolata</taxon>
        <taxon>Apicomplexa</taxon>
        <taxon>Conoidasida</taxon>
        <taxon>Coccidia</taxon>
        <taxon>Eucoccidiorida</taxon>
        <taxon>Eimeriorina</taxon>
        <taxon>Cryptosporidiidae</taxon>
        <taxon>Cryptosporidium</taxon>
    </lineage>
</organism>
<keyword evidence="4" id="KW-1185">Reference proteome</keyword>
<proteinExistence type="predicted"/>
<sequence length="315" mass="33368">MENFDDQGFNELNNEIILQENESIQNENIGSNSLNSYQIELNANTGDVEIKLNLGESFGDTSVDIGDHLENSQTDNVQTYESQLSSDLNEEEIGDVNIANESSQGNENSSRVHVNGPIAPPTLTTTVEPIETPDTSESVTTDNTSIPGSSDLSTTRNNNEGTDTESGTVDGTTSTTASPTTEQISTEATVQVTSTTTIHPGLIAGAVLGGIGGLAGLGVLAGLGAESRKKKLKEKYISQRLTGVNADVSLQLPMALQQTMVPVILPIIQTVASEKSAVNPGTAIVNLRQEPQSIPGFKIEGSEYYSVSDISFFDD</sequence>
<gene>
    <name evidence="3" type="ORF">RS030_6830</name>
</gene>